<protein>
    <submittedName>
        <fullName evidence="1">Uncharacterized protein</fullName>
    </submittedName>
</protein>
<proteinExistence type="predicted"/>
<dbReference type="Proteomes" id="UP000326582">
    <property type="component" value="Chromosome 8"/>
</dbReference>
<evidence type="ECO:0000313" key="2">
    <source>
        <dbReference type="Proteomes" id="UP000326582"/>
    </source>
</evidence>
<accession>A0ACD0WSZ6</accession>
<reference evidence="2" key="1">
    <citation type="journal article" date="2019" name="MBio">
        <title>Comparative genomics for the elucidation of multidrug resistance (MDR) in Candida lusitaniae.</title>
        <authorList>
            <person name="Kannan A."/>
            <person name="Asner S.A."/>
            <person name="Trachsel E."/>
            <person name="Kelly S."/>
            <person name="Parker J."/>
            <person name="Sanglard D."/>
        </authorList>
    </citation>
    <scope>NUCLEOTIDE SEQUENCE [LARGE SCALE GENOMIC DNA]</scope>
    <source>
        <strain evidence="2">P1</strain>
    </source>
</reference>
<name>A0ACD0WSZ6_CLALS</name>
<keyword evidence="2" id="KW-1185">Reference proteome</keyword>
<dbReference type="EMBL" id="CP038491">
    <property type="protein sequence ID" value="QFZ30519.1"/>
    <property type="molecule type" value="Genomic_DNA"/>
</dbReference>
<evidence type="ECO:0000313" key="1">
    <source>
        <dbReference type="EMBL" id="QFZ30519.1"/>
    </source>
</evidence>
<organism evidence="1 2">
    <name type="scientific">Clavispora lusitaniae</name>
    <name type="common">Candida lusitaniae</name>
    <dbReference type="NCBI Taxonomy" id="36911"/>
    <lineage>
        <taxon>Eukaryota</taxon>
        <taxon>Fungi</taxon>
        <taxon>Dikarya</taxon>
        <taxon>Ascomycota</taxon>
        <taxon>Saccharomycotina</taxon>
        <taxon>Pichiomycetes</taxon>
        <taxon>Metschnikowiaceae</taxon>
        <taxon>Clavispora</taxon>
    </lineage>
</organism>
<gene>
    <name evidence="1" type="ORF">EJF14_80238</name>
</gene>
<sequence length="54" mass="5900">MRALSPNPTQKPLVRPVLVCGRVSLRPVCVALADERVLQAEEHELGPARRASLV</sequence>